<dbReference type="Pfam" id="PF12804">
    <property type="entry name" value="NTP_transf_3"/>
    <property type="match status" value="1"/>
</dbReference>
<dbReference type="PANTHER" id="PTHR43777">
    <property type="entry name" value="MOLYBDENUM COFACTOR CYTIDYLYLTRANSFERASE"/>
    <property type="match status" value="1"/>
</dbReference>
<dbReference type="Proteomes" id="UP001176806">
    <property type="component" value="Unassembled WGS sequence"/>
</dbReference>
<dbReference type="RefSeq" id="WP_303302254.1">
    <property type="nucleotide sequence ID" value="NZ_BAABDA010000035.1"/>
</dbReference>
<dbReference type="SUPFAM" id="SSF53448">
    <property type="entry name" value="Nucleotide-diphospho-sugar transferases"/>
    <property type="match status" value="1"/>
</dbReference>
<sequence length="204" mass="22752">MPKDSLNIPIVILAAGASKRMGTIKQLLPWREGNTLLEHSIEMALKTNTNQVFVVLGANYATIKSNIDKLPVTIIKNKDWELGLGKSIACAAEYILNLKQEVDAVLICLADQPFIDPEFLNTLIQNVTINTGQIIASSYKNGVSGVPVIFDKVYLSELSKLKHDNGAKILLKKYAPLVKVFKPEFENIDLDYKEDYANLYKDQI</sequence>
<name>A0ABT8WQ99_9FLAO</name>
<accession>A0ABT8WQ99</accession>
<reference evidence="2" key="1">
    <citation type="submission" date="2023-07" db="EMBL/GenBank/DDBJ databases">
        <title>Two novel species in the genus Flavivirga.</title>
        <authorList>
            <person name="Kwon K."/>
        </authorList>
    </citation>
    <scope>NUCLEOTIDE SEQUENCE</scope>
    <source>
        <strain evidence="2">KACC 14158</strain>
    </source>
</reference>
<dbReference type="CDD" id="cd04182">
    <property type="entry name" value="GT_2_like_f"/>
    <property type="match status" value="1"/>
</dbReference>
<evidence type="ECO:0000313" key="3">
    <source>
        <dbReference type="Proteomes" id="UP001176806"/>
    </source>
</evidence>
<dbReference type="EMBL" id="JAUOEL010000004">
    <property type="protein sequence ID" value="MDO5975087.1"/>
    <property type="molecule type" value="Genomic_DNA"/>
</dbReference>
<dbReference type="PANTHER" id="PTHR43777:SF1">
    <property type="entry name" value="MOLYBDENUM COFACTOR CYTIDYLYLTRANSFERASE"/>
    <property type="match status" value="1"/>
</dbReference>
<feature type="domain" description="MobA-like NTP transferase" evidence="1">
    <location>
        <begin position="11"/>
        <end position="174"/>
    </location>
</feature>
<dbReference type="Gene3D" id="3.90.550.10">
    <property type="entry name" value="Spore Coat Polysaccharide Biosynthesis Protein SpsA, Chain A"/>
    <property type="match status" value="1"/>
</dbReference>
<protein>
    <submittedName>
        <fullName evidence="2">Nucleotidyltransferase family protein</fullName>
    </submittedName>
</protein>
<dbReference type="InterPro" id="IPR025877">
    <property type="entry name" value="MobA-like_NTP_Trfase"/>
</dbReference>
<dbReference type="InterPro" id="IPR029044">
    <property type="entry name" value="Nucleotide-diphossugar_trans"/>
</dbReference>
<keyword evidence="3" id="KW-1185">Reference proteome</keyword>
<organism evidence="2 3">
    <name type="scientific">Flavivirga jejuensis</name>
    <dbReference type="NCBI Taxonomy" id="870487"/>
    <lineage>
        <taxon>Bacteria</taxon>
        <taxon>Pseudomonadati</taxon>
        <taxon>Bacteroidota</taxon>
        <taxon>Flavobacteriia</taxon>
        <taxon>Flavobacteriales</taxon>
        <taxon>Flavobacteriaceae</taxon>
        <taxon>Flavivirga</taxon>
    </lineage>
</organism>
<gene>
    <name evidence="2" type="ORF">Q4Q40_12890</name>
</gene>
<comment type="caution">
    <text evidence="2">The sequence shown here is derived from an EMBL/GenBank/DDBJ whole genome shotgun (WGS) entry which is preliminary data.</text>
</comment>
<evidence type="ECO:0000313" key="2">
    <source>
        <dbReference type="EMBL" id="MDO5975087.1"/>
    </source>
</evidence>
<proteinExistence type="predicted"/>
<evidence type="ECO:0000259" key="1">
    <source>
        <dbReference type="Pfam" id="PF12804"/>
    </source>
</evidence>